<keyword evidence="3" id="KW-1185">Reference proteome</keyword>
<evidence type="ECO:0000313" key="2">
    <source>
        <dbReference type="EMBL" id="KNC80798.1"/>
    </source>
</evidence>
<feature type="compositionally biased region" description="Basic residues" evidence="1">
    <location>
        <begin position="1"/>
        <end position="16"/>
    </location>
</feature>
<feature type="compositionally biased region" description="Basic and acidic residues" evidence="1">
    <location>
        <begin position="58"/>
        <end position="73"/>
    </location>
</feature>
<evidence type="ECO:0000313" key="3">
    <source>
        <dbReference type="Proteomes" id="UP000054560"/>
    </source>
</evidence>
<reference evidence="2 3" key="1">
    <citation type="submission" date="2011-02" db="EMBL/GenBank/DDBJ databases">
        <title>The Genome Sequence of Sphaeroforma arctica JP610.</title>
        <authorList>
            <consortium name="The Broad Institute Genome Sequencing Platform"/>
            <person name="Russ C."/>
            <person name="Cuomo C."/>
            <person name="Young S.K."/>
            <person name="Zeng Q."/>
            <person name="Gargeya S."/>
            <person name="Alvarado L."/>
            <person name="Berlin A."/>
            <person name="Chapman S.B."/>
            <person name="Chen Z."/>
            <person name="Freedman E."/>
            <person name="Gellesch M."/>
            <person name="Goldberg J."/>
            <person name="Griggs A."/>
            <person name="Gujja S."/>
            <person name="Heilman E."/>
            <person name="Heiman D."/>
            <person name="Howarth C."/>
            <person name="Mehta T."/>
            <person name="Neiman D."/>
            <person name="Pearson M."/>
            <person name="Roberts A."/>
            <person name="Saif S."/>
            <person name="Shea T."/>
            <person name="Shenoy N."/>
            <person name="Sisk P."/>
            <person name="Stolte C."/>
            <person name="Sykes S."/>
            <person name="White J."/>
            <person name="Yandava C."/>
            <person name="Burger G."/>
            <person name="Gray M.W."/>
            <person name="Holland P.W.H."/>
            <person name="King N."/>
            <person name="Lang F.B.F."/>
            <person name="Roger A.J."/>
            <person name="Ruiz-Trillo I."/>
            <person name="Haas B."/>
            <person name="Nusbaum C."/>
            <person name="Birren B."/>
        </authorList>
    </citation>
    <scope>NUCLEOTIDE SEQUENCE [LARGE SCALE GENOMIC DNA]</scope>
    <source>
        <strain evidence="2 3">JP610</strain>
    </source>
</reference>
<accession>A0A0L0FXV5</accession>
<dbReference type="EMBL" id="KQ242106">
    <property type="protein sequence ID" value="KNC80798.1"/>
    <property type="molecule type" value="Genomic_DNA"/>
</dbReference>
<sequence length="115" mass="12799">MTKKGHTLSKKQKAEKKKMDKDAATAAATATAAAAADEVNWTVAEAIVAGVNSQNNATDRRETTPLREKSMKKDPEGQLLLLLLSLHLRCHEAKHGERLRLPQPILMRLLRRMFS</sequence>
<dbReference type="AlphaFoldDB" id="A0A0L0FXV5"/>
<feature type="region of interest" description="Disordered" evidence="1">
    <location>
        <begin position="1"/>
        <end position="22"/>
    </location>
</feature>
<gene>
    <name evidence="2" type="ORF">SARC_06847</name>
</gene>
<proteinExistence type="predicted"/>
<feature type="region of interest" description="Disordered" evidence="1">
    <location>
        <begin position="50"/>
        <end position="73"/>
    </location>
</feature>
<name>A0A0L0FXV5_9EUKA</name>
<evidence type="ECO:0000256" key="1">
    <source>
        <dbReference type="SAM" id="MobiDB-lite"/>
    </source>
</evidence>
<organism evidence="2 3">
    <name type="scientific">Sphaeroforma arctica JP610</name>
    <dbReference type="NCBI Taxonomy" id="667725"/>
    <lineage>
        <taxon>Eukaryota</taxon>
        <taxon>Ichthyosporea</taxon>
        <taxon>Ichthyophonida</taxon>
        <taxon>Sphaeroforma</taxon>
    </lineage>
</organism>
<dbReference type="Proteomes" id="UP000054560">
    <property type="component" value="Unassembled WGS sequence"/>
</dbReference>
<dbReference type="GeneID" id="25907351"/>
<dbReference type="RefSeq" id="XP_014154700.1">
    <property type="nucleotide sequence ID" value="XM_014299225.1"/>
</dbReference>
<protein>
    <submittedName>
        <fullName evidence="2">Uncharacterized protein</fullName>
    </submittedName>
</protein>